<sequence>MQLTTQDFINRYGVSHGSIHNFRKDGRLPDDVITFGKGGSDGNLYDQEKCDELALQGKFTNKAKKRILDMKRREDELQNR</sequence>
<accession>A0ABT7QZ59</accession>
<dbReference type="EMBL" id="JAQIBD010000002">
    <property type="protein sequence ID" value="MDM5272108.1"/>
    <property type="molecule type" value="Genomic_DNA"/>
</dbReference>
<protein>
    <submittedName>
        <fullName evidence="1">Uncharacterized protein</fullName>
    </submittedName>
</protein>
<dbReference type="RefSeq" id="WP_289413855.1">
    <property type="nucleotide sequence ID" value="NZ_JAQIBD010000002.1"/>
</dbReference>
<gene>
    <name evidence="1" type="ORF">PGH07_07940</name>
</gene>
<organism evidence="1 2">
    <name type="scientific">Sulfurovum zhangzhouensis</name>
    <dbReference type="NCBI Taxonomy" id="3019067"/>
    <lineage>
        <taxon>Bacteria</taxon>
        <taxon>Pseudomonadati</taxon>
        <taxon>Campylobacterota</taxon>
        <taxon>Epsilonproteobacteria</taxon>
        <taxon>Campylobacterales</taxon>
        <taxon>Sulfurovaceae</taxon>
        <taxon>Sulfurovum</taxon>
    </lineage>
</organism>
<evidence type="ECO:0000313" key="1">
    <source>
        <dbReference type="EMBL" id="MDM5272108.1"/>
    </source>
</evidence>
<reference evidence="1" key="1">
    <citation type="submission" date="2023-01" db="EMBL/GenBank/DDBJ databases">
        <title>Sulfurovum sp. zt1-1 genome assembly.</title>
        <authorList>
            <person name="Wang J."/>
        </authorList>
    </citation>
    <scope>NUCLEOTIDE SEQUENCE</scope>
    <source>
        <strain evidence="1">Zt1-1</strain>
    </source>
</reference>
<evidence type="ECO:0000313" key="2">
    <source>
        <dbReference type="Proteomes" id="UP001169069"/>
    </source>
</evidence>
<keyword evidence="2" id="KW-1185">Reference proteome</keyword>
<comment type="caution">
    <text evidence="1">The sequence shown here is derived from an EMBL/GenBank/DDBJ whole genome shotgun (WGS) entry which is preliminary data.</text>
</comment>
<name>A0ABT7QZ59_9BACT</name>
<proteinExistence type="predicted"/>
<dbReference type="Proteomes" id="UP001169069">
    <property type="component" value="Unassembled WGS sequence"/>
</dbReference>